<evidence type="ECO:0000313" key="3">
    <source>
        <dbReference type="EMBL" id="KAA0164923.1"/>
    </source>
</evidence>
<dbReference type="Proteomes" id="UP000322899">
    <property type="component" value="Unassembled WGS sequence"/>
</dbReference>
<proteinExistence type="predicted"/>
<gene>
    <name evidence="5" type="ORF">FNF27_01908</name>
    <name evidence="3" type="ORF">FNF28_03657</name>
    <name evidence="2" type="ORF">FNF29_00465</name>
    <name evidence="4" type="ORF">FNF31_00111</name>
</gene>
<keyword evidence="7" id="KW-1185">Reference proteome</keyword>
<feature type="region of interest" description="Disordered" evidence="1">
    <location>
        <begin position="293"/>
        <end position="318"/>
    </location>
</feature>
<feature type="compositionally biased region" description="Low complexity" evidence="1">
    <location>
        <begin position="113"/>
        <end position="123"/>
    </location>
</feature>
<dbReference type="Proteomes" id="UP000323011">
    <property type="component" value="Unassembled WGS sequence"/>
</dbReference>
<dbReference type="EMBL" id="VLTL01000051">
    <property type="protein sequence ID" value="KAA0164923.1"/>
    <property type="molecule type" value="Genomic_DNA"/>
</dbReference>
<organism evidence="4 9">
    <name type="scientific">Cafeteria roenbergensis</name>
    <name type="common">Marine flagellate</name>
    <dbReference type="NCBI Taxonomy" id="33653"/>
    <lineage>
        <taxon>Eukaryota</taxon>
        <taxon>Sar</taxon>
        <taxon>Stramenopiles</taxon>
        <taxon>Bigyra</taxon>
        <taxon>Opalozoa</taxon>
        <taxon>Bicosoecida</taxon>
        <taxon>Cafeteriaceae</taxon>
        <taxon>Cafeteria</taxon>
    </lineage>
</organism>
<feature type="compositionally biased region" description="Basic and acidic residues" evidence="1">
    <location>
        <begin position="293"/>
        <end position="315"/>
    </location>
</feature>
<evidence type="ECO:0000313" key="6">
    <source>
        <dbReference type="Proteomes" id="UP000322899"/>
    </source>
</evidence>
<sequence>MADIDWVPLDLWRASKLQTETREVQRLWADAVDAGDDERVRALKAAIEARNDELEHFYVRHSSDQRAVLFEKQRLTLRALLQHAATAAAARATSPARAAPVSPASPGMDATWRSGGRPGSAARGPGGLASSGGSGRGGAASGVTDDSRLDLEELRAWFRTEGRRQVPGLPSKQLAAVFDAVADSSELGDGKMSVRELRRWFFAVFRKGGWKPGEGSATKAAARRPRVPIYEFEAKALARSAASDVAAASPAGARAAAAEQHVGMPGASLVFDVVLTPEEYSALSLRRRAMEAEKKDTVRRQQARQRAERARKESASRGGLFTADLSRDALLKDSAFVDSDKMERFIFRSAKPDNWVDDSDFRTR</sequence>
<dbReference type="EMBL" id="VLTM01000001">
    <property type="protein sequence ID" value="KAA0168950.1"/>
    <property type="molecule type" value="Genomic_DNA"/>
</dbReference>
<reference evidence="6 7" key="1">
    <citation type="submission" date="2019-07" db="EMBL/GenBank/DDBJ databases">
        <title>Genomes of Cafeteria roenbergensis.</title>
        <authorList>
            <person name="Fischer M.G."/>
            <person name="Hackl T."/>
            <person name="Roman M."/>
        </authorList>
    </citation>
    <scope>NUCLEOTIDE SEQUENCE [LARGE SCALE GENOMIC DNA]</scope>
    <source>
        <strain evidence="2 7">BVI</strain>
        <strain evidence="4 9">Cflag</strain>
        <strain evidence="5 6">E4-10P</strain>
        <strain evidence="3 8">RCC970-E3</strain>
    </source>
</reference>
<evidence type="ECO:0000313" key="7">
    <source>
        <dbReference type="Proteomes" id="UP000323011"/>
    </source>
</evidence>
<evidence type="ECO:0000313" key="8">
    <source>
        <dbReference type="Proteomes" id="UP000324907"/>
    </source>
</evidence>
<comment type="caution">
    <text evidence="4">The sequence shown here is derived from an EMBL/GenBank/DDBJ whole genome shotgun (WGS) entry which is preliminary data.</text>
</comment>
<protein>
    <submittedName>
        <fullName evidence="4">Uncharacterized protein</fullName>
    </submittedName>
</protein>
<dbReference type="EMBL" id="VLTO01000007">
    <property type="protein sequence ID" value="KAA0176627.1"/>
    <property type="molecule type" value="Genomic_DNA"/>
</dbReference>
<evidence type="ECO:0000313" key="9">
    <source>
        <dbReference type="Proteomes" id="UP000325113"/>
    </source>
</evidence>
<evidence type="ECO:0000313" key="4">
    <source>
        <dbReference type="EMBL" id="KAA0168950.1"/>
    </source>
</evidence>
<dbReference type="EMBL" id="VLTN01000002">
    <property type="protein sequence ID" value="KAA0157113.1"/>
    <property type="molecule type" value="Genomic_DNA"/>
</dbReference>
<dbReference type="AlphaFoldDB" id="A0A5A8DYS7"/>
<evidence type="ECO:0000313" key="5">
    <source>
        <dbReference type="EMBL" id="KAA0176627.1"/>
    </source>
</evidence>
<feature type="compositionally biased region" description="Low complexity" evidence="1">
    <location>
        <begin position="91"/>
        <end position="106"/>
    </location>
</feature>
<evidence type="ECO:0000313" key="2">
    <source>
        <dbReference type="EMBL" id="KAA0157113.1"/>
    </source>
</evidence>
<name>A0A5A8DYS7_CAFRO</name>
<feature type="region of interest" description="Disordered" evidence="1">
    <location>
        <begin position="91"/>
        <end position="145"/>
    </location>
</feature>
<evidence type="ECO:0000256" key="1">
    <source>
        <dbReference type="SAM" id="MobiDB-lite"/>
    </source>
</evidence>
<dbReference type="Proteomes" id="UP000324907">
    <property type="component" value="Unassembled WGS sequence"/>
</dbReference>
<accession>A0A5A8DYS7</accession>
<dbReference type="Proteomes" id="UP000325113">
    <property type="component" value="Unassembled WGS sequence"/>
</dbReference>
<feature type="compositionally biased region" description="Gly residues" evidence="1">
    <location>
        <begin position="124"/>
        <end position="140"/>
    </location>
</feature>